<gene>
    <name evidence="8" type="ORF">GAH_01946</name>
</gene>
<dbReference type="InterPro" id="IPR023819">
    <property type="entry name" value="Pep-mod_rSAM_AF0577"/>
</dbReference>
<dbReference type="SFLD" id="SFLDG01067">
    <property type="entry name" value="SPASM/twitch_domain_containing"/>
    <property type="match status" value="1"/>
</dbReference>
<dbReference type="InterPro" id="IPR013785">
    <property type="entry name" value="Aldolase_TIM"/>
</dbReference>
<comment type="cofactor">
    <cofactor evidence="1">
        <name>[4Fe-4S] cluster</name>
        <dbReference type="ChEBI" id="CHEBI:49883"/>
    </cofactor>
</comment>
<dbReference type="Pfam" id="PF04055">
    <property type="entry name" value="Radical_SAM"/>
    <property type="match status" value="1"/>
</dbReference>
<dbReference type="InterPro" id="IPR058240">
    <property type="entry name" value="rSAM_sf"/>
</dbReference>
<dbReference type="PATRIC" id="fig|113653.22.peg.1914"/>
<keyword evidence="6" id="KW-0411">Iron-sulfur</keyword>
<dbReference type="InParanoid" id="A0A0F7DBB1"/>
<evidence type="ECO:0000256" key="2">
    <source>
        <dbReference type="ARBA" id="ARBA00022485"/>
    </source>
</evidence>
<dbReference type="NCBIfam" id="TIGR04085">
    <property type="entry name" value="rSAM_more_4Fe4S"/>
    <property type="match status" value="1"/>
</dbReference>
<keyword evidence="3" id="KW-0949">S-adenosyl-L-methionine</keyword>
<evidence type="ECO:0000256" key="4">
    <source>
        <dbReference type="ARBA" id="ARBA00022723"/>
    </source>
</evidence>
<dbReference type="RefSeq" id="WP_048096416.1">
    <property type="nucleotide sequence ID" value="NZ_CP011267.1"/>
</dbReference>
<accession>A0A0F7DBB1</accession>
<dbReference type="Gene3D" id="3.20.20.70">
    <property type="entry name" value="Aldolase class I"/>
    <property type="match status" value="1"/>
</dbReference>
<keyword evidence="9" id="KW-1185">Reference proteome</keyword>
<dbReference type="InterPro" id="IPR000385">
    <property type="entry name" value="MoaA_NifB_PqqE_Fe-S-bd_CS"/>
</dbReference>
<reference evidence="8 9" key="1">
    <citation type="submission" date="2015-04" db="EMBL/GenBank/DDBJ databases">
        <title>The complete genome sequence of the hyperthermophilic, obligate iron-reducing archaeon Geoglobus ahangari strain 234T.</title>
        <authorList>
            <person name="Manzella M.P."/>
            <person name="Holmes D.E."/>
            <person name="Rocheleau J.M."/>
            <person name="Chung A."/>
            <person name="Reguera G."/>
            <person name="Kashefi K."/>
        </authorList>
    </citation>
    <scope>NUCLEOTIDE SEQUENCE [LARGE SCALE GENOMIC DNA]</scope>
    <source>
        <strain evidence="8 9">234</strain>
    </source>
</reference>
<dbReference type="GO" id="GO:0051539">
    <property type="term" value="F:4 iron, 4 sulfur cluster binding"/>
    <property type="evidence" value="ECO:0007669"/>
    <property type="project" value="UniProtKB-KW"/>
</dbReference>
<evidence type="ECO:0000256" key="5">
    <source>
        <dbReference type="ARBA" id="ARBA00023004"/>
    </source>
</evidence>
<dbReference type="GO" id="GO:0046872">
    <property type="term" value="F:metal ion binding"/>
    <property type="evidence" value="ECO:0007669"/>
    <property type="project" value="UniProtKB-KW"/>
</dbReference>
<name>A0A0F7DBB1_9EURY</name>
<evidence type="ECO:0000313" key="9">
    <source>
        <dbReference type="Proteomes" id="UP000034723"/>
    </source>
</evidence>
<dbReference type="InterPro" id="IPR023867">
    <property type="entry name" value="Sulphatase_maturase_rSAM"/>
</dbReference>
<dbReference type="NCBIfam" id="TIGR04084">
    <property type="entry name" value="rSAM_AF0577"/>
    <property type="match status" value="1"/>
</dbReference>
<dbReference type="GO" id="GO:0016491">
    <property type="term" value="F:oxidoreductase activity"/>
    <property type="evidence" value="ECO:0007669"/>
    <property type="project" value="InterPro"/>
</dbReference>
<evidence type="ECO:0000259" key="7">
    <source>
        <dbReference type="Pfam" id="PF04055"/>
    </source>
</evidence>
<protein>
    <submittedName>
        <fullName evidence="8">Putative peptide-modifying radical SAM enzyme, AF0577 family</fullName>
    </submittedName>
</protein>
<evidence type="ECO:0000313" key="8">
    <source>
        <dbReference type="EMBL" id="AKG90781.1"/>
    </source>
</evidence>
<keyword evidence="2" id="KW-0004">4Fe-4S</keyword>
<dbReference type="SUPFAM" id="SSF102114">
    <property type="entry name" value="Radical SAM enzymes"/>
    <property type="match status" value="1"/>
</dbReference>
<evidence type="ECO:0000256" key="6">
    <source>
        <dbReference type="ARBA" id="ARBA00023014"/>
    </source>
</evidence>
<dbReference type="InterPro" id="IPR007197">
    <property type="entry name" value="rSAM"/>
</dbReference>
<dbReference type="GeneID" id="24804511"/>
<feature type="domain" description="Radical SAM core" evidence="7">
    <location>
        <begin position="7"/>
        <end position="133"/>
    </location>
</feature>
<dbReference type="AlphaFoldDB" id="A0A0F7DBB1"/>
<dbReference type="Proteomes" id="UP000034723">
    <property type="component" value="Chromosome"/>
</dbReference>
<dbReference type="InterPro" id="IPR023885">
    <property type="entry name" value="4Fe4S-binding_SPASM_dom"/>
</dbReference>
<evidence type="ECO:0000256" key="3">
    <source>
        <dbReference type="ARBA" id="ARBA00022691"/>
    </source>
</evidence>
<dbReference type="KEGG" id="gah:GAH_01946"/>
<dbReference type="PANTHER" id="PTHR43273">
    <property type="entry name" value="ANAEROBIC SULFATASE-MATURATING ENZYME HOMOLOG ASLB-RELATED"/>
    <property type="match status" value="1"/>
</dbReference>
<dbReference type="EMBL" id="CP011267">
    <property type="protein sequence ID" value="AKG90781.1"/>
    <property type="molecule type" value="Genomic_DNA"/>
</dbReference>
<keyword evidence="4" id="KW-0479">Metal-binding</keyword>
<keyword evidence="5" id="KW-0408">Iron</keyword>
<sequence length="352" mass="40411">MLFILMLTGRCNLSCRYCGGSIDESVMPAEITYDISQLIDFLNSWKDVSVAFYGGEPLLKAELVRRIMDEVNAKHFIIQTNGLLLRRLGEEYVKRFSTVLVSIDGRKEVTEHYRGRIYERVLENVRWVREFFDGELIARMTASQRTEIFADVLHLLELDLFTHVHWQIDAVWSAEGIWRDFEGWIEDYKTGITKLARLFEEEMAHGRVLGIVPFLGVLSAMIFDKNPSPPCGSGSESFAITTDGRIVACPVVADLPWNTAGNLEDGIVRRVEVVEPCPSCEHFHICGGRCLFSNRERLWGERGFRMLCDATRHLIWEMERVKERAISLAETGVIDLDQLRYPRFLNTTEIIP</sequence>
<dbReference type="PANTHER" id="PTHR43273:SF2">
    <property type="entry name" value="RADICAL SAM CORE DOMAIN-CONTAINING PROTEIN"/>
    <property type="match status" value="1"/>
</dbReference>
<organism evidence="8 9">
    <name type="scientific">Geoglobus ahangari</name>
    <dbReference type="NCBI Taxonomy" id="113653"/>
    <lineage>
        <taxon>Archaea</taxon>
        <taxon>Methanobacteriati</taxon>
        <taxon>Methanobacteriota</taxon>
        <taxon>Archaeoglobi</taxon>
        <taxon>Archaeoglobales</taxon>
        <taxon>Archaeoglobaceae</taxon>
        <taxon>Geoglobus</taxon>
    </lineage>
</organism>
<dbReference type="PROSITE" id="PS01305">
    <property type="entry name" value="MOAA_NIFB_PQQE"/>
    <property type="match status" value="1"/>
</dbReference>
<dbReference type="STRING" id="113653.GAH_01946"/>
<dbReference type="HOGENOM" id="CLU_777602_0_0_2"/>
<proteinExistence type="predicted"/>
<dbReference type="CDD" id="cd01335">
    <property type="entry name" value="Radical_SAM"/>
    <property type="match status" value="1"/>
</dbReference>
<dbReference type="SFLD" id="SFLDG01104">
    <property type="entry name" value="Uncharacterised_Radical_SAM_Su"/>
    <property type="match status" value="1"/>
</dbReference>
<evidence type="ECO:0000256" key="1">
    <source>
        <dbReference type="ARBA" id="ARBA00001966"/>
    </source>
</evidence>
<dbReference type="OrthoDB" id="30736at2157"/>
<dbReference type="SFLD" id="SFLDS00029">
    <property type="entry name" value="Radical_SAM"/>
    <property type="match status" value="1"/>
</dbReference>